<dbReference type="GO" id="GO:0033749">
    <property type="term" value="F:histone H4R3 demethylase activity"/>
    <property type="evidence" value="ECO:0007669"/>
    <property type="project" value="TreeGrafter"/>
</dbReference>
<keyword evidence="7" id="KW-0408">Iron</keyword>
<dbReference type="GO" id="GO:0106140">
    <property type="term" value="F:P-TEFb complex binding"/>
    <property type="evidence" value="ECO:0007669"/>
    <property type="project" value="TreeGrafter"/>
</dbReference>
<evidence type="ECO:0000256" key="3">
    <source>
        <dbReference type="ARBA" id="ARBA00022723"/>
    </source>
</evidence>
<dbReference type="STRING" id="2880.D7FPH7"/>
<dbReference type="InterPro" id="IPR050910">
    <property type="entry name" value="JMJD6_ArgDemeth/LysHydrox"/>
</dbReference>
<evidence type="ECO:0000256" key="10">
    <source>
        <dbReference type="ARBA" id="ARBA00023242"/>
    </source>
</evidence>
<keyword evidence="10" id="KW-0539">Nucleus</keyword>
<evidence type="ECO:0000256" key="5">
    <source>
        <dbReference type="ARBA" id="ARBA00022964"/>
    </source>
</evidence>
<dbReference type="GO" id="GO:0005634">
    <property type="term" value="C:nucleus"/>
    <property type="evidence" value="ECO:0007669"/>
    <property type="project" value="UniProtKB-SubCell"/>
</dbReference>
<dbReference type="SUPFAM" id="SSF51197">
    <property type="entry name" value="Clavaminate synthase-like"/>
    <property type="match status" value="1"/>
</dbReference>
<evidence type="ECO:0000256" key="8">
    <source>
        <dbReference type="ARBA" id="ARBA00023015"/>
    </source>
</evidence>
<evidence type="ECO:0000259" key="12">
    <source>
        <dbReference type="PROSITE" id="PS51184"/>
    </source>
</evidence>
<dbReference type="OrthoDB" id="424465at2759"/>
<dbReference type="GO" id="GO:0005737">
    <property type="term" value="C:cytoplasm"/>
    <property type="evidence" value="ECO:0007669"/>
    <property type="project" value="TreeGrafter"/>
</dbReference>
<keyword evidence="5" id="KW-0223">Dioxygenase</keyword>
<dbReference type="eggNOG" id="KOG2130">
    <property type="taxonomic scope" value="Eukaryota"/>
</dbReference>
<keyword evidence="8" id="KW-0805">Transcription regulation</keyword>
<dbReference type="PROSITE" id="PS51184">
    <property type="entry name" value="JMJC"/>
    <property type="match status" value="1"/>
</dbReference>
<evidence type="ECO:0000256" key="1">
    <source>
        <dbReference type="ARBA" id="ARBA00001954"/>
    </source>
</evidence>
<evidence type="ECO:0000256" key="7">
    <source>
        <dbReference type="ARBA" id="ARBA00023004"/>
    </source>
</evidence>
<evidence type="ECO:0000256" key="9">
    <source>
        <dbReference type="ARBA" id="ARBA00023163"/>
    </source>
</evidence>
<comment type="cofactor">
    <cofactor evidence="1">
        <name>Fe(2+)</name>
        <dbReference type="ChEBI" id="CHEBI:29033"/>
    </cofactor>
</comment>
<dbReference type="Gene3D" id="2.60.120.650">
    <property type="entry name" value="Cupin"/>
    <property type="match status" value="1"/>
</dbReference>
<feature type="domain" description="JmjC" evidence="12">
    <location>
        <begin position="131"/>
        <end position="213"/>
    </location>
</feature>
<name>D7FPH7_ECTSI</name>
<dbReference type="InParanoid" id="D7FPH7"/>
<comment type="similarity">
    <text evidence="11">Belongs to the JMJD6 family.</text>
</comment>
<evidence type="ECO:0000256" key="4">
    <source>
        <dbReference type="ARBA" id="ARBA00022853"/>
    </source>
</evidence>
<keyword evidence="4" id="KW-0156">Chromatin regulator</keyword>
<evidence type="ECO:0000313" key="14">
    <source>
        <dbReference type="Proteomes" id="UP000002630"/>
    </source>
</evidence>
<evidence type="ECO:0000256" key="6">
    <source>
        <dbReference type="ARBA" id="ARBA00023002"/>
    </source>
</evidence>
<comment type="subcellular location">
    <subcellularLocation>
        <location evidence="2">Nucleus</location>
    </subcellularLocation>
</comment>
<sequence length="213" mass="24737">MICLKWNEGFAFAERRAADFETLRVDKIERPPFEITRFHVSNVTAEEFRDKYESIHEPLIIDGVPEAEGWGAANWTIPTLARKYPNMTVTVGTDDEDKPIRLSMKDFERYSDTNTDDTPMYVFDWRVYDDHVGKEAMSEYRVPSIFTEDLFQLVQGHKDYPSHRWLLVGPKRSGSNIHNDPLGTSAWNTLLSGRKLWFIAPPHLECAYGCRLF</sequence>
<dbReference type="InterPro" id="IPR003347">
    <property type="entry name" value="JmjC_dom"/>
</dbReference>
<dbReference type="AlphaFoldDB" id="D7FPH7"/>
<dbReference type="PANTHER" id="PTHR12480">
    <property type="entry name" value="ARGININE DEMETHYLASE AND LYSYL-HYDROXYLASE JMJD"/>
    <property type="match status" value="1"/>
</dbReference>
<evidence type="ECO:0000256" key="11">
    <source>
        <dbReference type="ARBA" id="ARBA00038068"/>
    </source>
</evidence>
<dbReference type="EMBL" id="FN648355">
    <property type="protein sequence ID" value="CBJ30435.1"/>
    <property type="molecule type" value="Genomic_DNA"/>
</dbReference>
<keyword evidence="14" id="KW-1185">Reference proteome</keyword>
<reference evidence="13 14" key="1">
    <citation type="journal article" date="2010" name="Nature">
        <title>The Ectocarpus genome and the independent evolution of multicellularity in brown algae.</title>
        <authorList>
            <person name="Cock J.M."/>
            <person name="Sterck L."/>
            <person name="Rouze P."/>
            <person name="Scornet D."/>
            <person name="Allen A.E."/>
            <person name="Amoutzias G."/>
            <person name="Anthouard V."/>
            <person name="Artiguenave F."/>
            <person name="Aury J.M."/>
            <person name="Badger J.H."/>
            <person name="Beszteri B."/>
            <person name="Billiau K."/>
            <person name="Bonnet E."/>
            <person name="Bothwell J.H."/>
            <person name="Bowler C."/>
            <person name="Boyen C."/>
            <person name="Brownlee C."/>
            <person name="Carrano C.J."/>
            <person name="Charrier B."/>
            <person name="Cho G.Y."/>
            <person name="Coelho S.M."/>
            <person name="Collen J."/>
            <person name="Corre E."/>
            <person name="Da Silva C."/>
            <person name="Delage L."/>
            <person name="Delaroque N."/>
            <person name="Dittami S.M."/>
            <person name="Doulbeau S."/>
            <person name="Elias M."/>
            <person name="Farnham G."/>
            <person name="Gachon C.M."/>
            <person name="Gschloessl B."/>
            <person name="Heesch S."/>
            <person name="Jabbari K."/>
            <person name="Jubin C."/>
            <person name="Kawai H."/>
            <person name="Kimura K."/>
            <person name="Kloareg B."/>
            <person name="Kupper F.C."/>
            <person name="Lang D."/>
            <person name="Le Bail A."/>
            <person name="Leblanc C."/>
            <person name="Lerouge P."/>
            <person name="Lohr M."/>
            <person name="Lopez P.J."/>
            <person name="Martens C."/>
            <person name="Maumus F."/>
            <person name="Michel G."/>
            <person name="Miranda-Saavedra D."/>
            <person name="Morales J."/>
            <person name="Moreau H."/>
            <person name="Motomura T."/>
            <person name="Nagasato C."/>
            <person name="Napoli C.A."/>
            <person name="Nelson D.R."/>
            <person name="Nyvall-Collen P."/>
            <person name="Peters A.F."/>
            <person name="Pommier C."/>
            <person name="Potin P."/>
            <person name="Poulain J."/>
            <person name="Quesneville H."/>
            <person name="Read B."/>
            <person name="Rensing S.A."/>
            <person name="Ritter A."/>
            <person name="Rousvoal S."/>
            <person name="Samanta M."/>
            <person name="Samson G."/>
            <person name="Schroeder D.C."/>
            <person name="Segurens B."/>
            <person name="Strittmatter M."/>
            <person name="Tonon T."/>
            <person name="Tregear J.W."/>
            <person name="Valentin K."/>
            <person name="von Dassow P."/>
            <person name="Yamagishi T."/>
            <person name="Van de Peer Y."/>
            <person name="Wincker P."/>
        </authorList>
    </citation>
    <scope>NUCLEOTIDE SEQUENCE [LARGE SCALE GENOMIC DNA]</scope>
    <source>
        <strain evidence="14">Ec32 / CCAP1310/4</strain>
    </source>
</reference>
<keyword evidence="3" id="KW-0479">Metal-binding</keyword>
<dbReference type="GO" id="GO:0046872">
    <property type="term" value="F:metal ion binding"/>
    <property type="evidence" value="ECO:0007669"/>
    <property type="project" value="UniProtKB-KW"/>
</dbReference>
<accession>D7FPH7</accession>
<keyword evidence="9" id="KW-0804">Transcription</keyword>
<evidence type="ECO:0000256" key="2">
    <source>
        <dbReference type="ARBA" id="ARBA00004123"/>
    </source>
</evidence>
<gene>
    <name evidence="13" type="ORF">Esi_0189_0080</name>
</gene>
<dbReference type="PANTHER" id="PTHR12480:SF32">
    <property type="entry name" value="BIFUNCTIONAL ARGININE DEMETHYLASE AND LYSYL-HYDROXYLASE JMJD6"/>
    <property type="match status" value="1"/>
</dbReference>
<dbReference type="Proteomes" id="UP000002630">
    <property type="component" value="Linkage Group LG17"/>
</dbReference>
<dbReference type="EMBL" id="FN649742">
    <property type="protein sequence ID" value="CBJ30435.1"/>
    <property type="molecule type" value="Genomic_DNA"/>
</dbReference>
<proteinExistence type="inferred from homology"/>
<keyword evidence="6" id="KW-0560">Oxidoreductase</keyword>
<evidence type="ECO:0000313" key="13">
    <source>
        <dbReference type="EMBL" id="CBJ30435.1"/>
    </source>
</evidence>
<organism evidence="13 14">
    <name type="scientific">Ectocarpus siliculosus</name>
    <name type="common">Brown alga</name>
    <name type="synonym">Conferva siliculosa</name>
    <dbReference type="NCBI Taxonomy" id="2880"/>
    <lineage>
        <taxon>Eukaryota</taxon>
        <taxon>Sar</taxon>
        <taxon>Stramenopiles</taxon>
        <taxon>Ochrophyta</taxon>
        <taxon>PX clade</taxon>
        <taxon>Phaeophyceae</taxon>
        <taxon>Ectocarpales</taxon>
        <taxon>Ectocarpaceae</taxon>
        <taxon>Ectocarpus</taxon>
    </lineage>
</organism>
<protein>
    <recommendedName>
        <fullName evidence="12">JmjC domain-containing protein</fullName>
    </recommendedName>
</protein>